<proteinExistence type="predicted"/>
<keyword evidence="1" id="KW-0489">Methyltransferase</keyword>
<dbReference type="Proteomes" id="UP001257739">
    <property type="component" value="Unassembled WGS sequence"/>
</dbReference>
<reference evidence="1 2" key="1">
    <citation type="submission" date="2023-07" db="EMBL/GenBank/DDBJ databases">
        <title>Sorghum-associated microbial communities from plants grown in Nebraska, USA.</title>
        <authorList>
            <person name="Schachtman D."/>
        </authorList>
    </citation>
    <scope>NUCLEOTIDE SEQUENCE [LARGE SCALE GENOMIC DNA]</scope>
    <source>
        <strain evidence="1 2">BE248</strain>
    </source>
</reference>
<dbReference type="PANTHER" id="PTHR43861:SF1">
    <property type="entry name" value="TRANS-ACONITATE 2-METHYLTRANSFERASE"/>
    <property type="match status" value="1"/>
</dbReference>
<organism evidence="1 2">
    <name type="scientific">Aeromicrobium panaciterrae</name>
    <dbReference type="NCBI Taxonomy" id="363861"/>
    <lineage>
        <taxon>Bacteria</taxon>
        <taxon>Bacillati</taxon>
        <taxon>Actinomycetota</taxon>
        <taxon>Actinomycetes</taxon>
        <taxon>Propionibacteriales</taxon>
        <taxon>Nocardioidaceae</taxon>
        <taxon>Aeromicrobium</taxon>
    </lineage>
</organism>
<dbReference type="Gene3D" id="3.40.50.150">
    <property type="entry name" value="Vaccinia Virus protein VP39"/>
    <property type="match status" value="1"/>
</dbReference>
<comment type="caution">
    <text evidence="1">The sequence shown here is derived from an EMBL/GenBank/DDBJ whole genome shotgun (WGS) entry which is preliminary data.</text>
</comment>
<dbReference type="RefSeq" id="WP_309966670.1">
    <property type="nucleotide sequence ID" value="NZ_JAVDWH010000001.1"/>
</dbReference>
<dbReference type="GO" id="GO:0032259">
    <property type="term" value="P:methylation"/>
    <property type="evidence" value="ECO:0007669"/>
    <property type="project" value="UniProtKB-KW"/>
</dbReference>
<name>A0ABU1UKS7_9ACTN</name>
<dbReference type="EMBL" id="JAVDWH010000001">
    <property type="protein sequence ID" value="MDR7085777.1"/>
    <property type="molecule type" value="Genomic_DNA"/>
</dbReference>
<dbReference type="SUPFAM" id="SSF53335">
    <property type="entry name" value="S-adenosyl-L-methionine-dependent methyltransferases"/>
    <property type="match status" value="1"/>
</dbReference>
<dbReference type="CDD" id="cd02440">
    <property type="entry name" value="AdoMet_MTases"/>
    <property type="match status" value="1"/>
</dbReference>
<evidence type="ECO:0000313" key="1">
    <source>
        <dbReference type="EMBL" id="MDR7085777.1"/>
    </source>
</evidence>
<dbReference type="GO" id="GO:0008168">
    <property type="term" value="F:methyltransferase activity"/>
    <property type="evidence" value="ECO:0007669"/>
    <property type="project" value="UniProtKB-KW"/>
</dbReference>
<gene>
    <name evidence="1" type="ORF">J2X11_000616</name>
</gene>
<keyword evidence="2" id="KW-1185">Reference proteome</keyword>
<keyword evidence="1" id="KW-0808">Transferase</keyword>
<dbReference type="Pfam" id="PF01209">
    <property type="entry name" value="Ubie_methyltran"/>
    <property type="match status" value="1"/>
</dbReference>
<sequence>MTTQTFDPVAFKATTRQQWQDAAEAWHRWGPTIGDWLGAATDSMIELAHIGEGASVLDVAAGAGEQSLPIAQLVGPSGKVVISDIAPELLTRAADEAKAAGLDNVETLELDGEEVGTLAGANYDAAVSRVGLIYFPDQQKALRGIHSALRDGGRFSTVVYSTPDENRFFSVPVGIIRGRAQLPPPLPGQPGPFSLGAPGVLEEALTTAGFTDVEVVAIPSPVRLPSARDCVKFQKESFGALHQMMVSLSPEERDDTWRQVEAALTEFEGPDGFVGPCTMLVGAGTARH</sequence>
<dbReference type="PANTHER" id="PTHR43861">
    <property type="entry name" value="TRANS-ACONITATE 2-METHYLTRANSFERASE-RELATED"/>
    <property type="match status" value="1"/>
</dbReference>
<dbReference type="InterPro" id="IPR029063">
    <property type="entry name" value="SAM-dependent_MTases_sf"/>
</dbReference>
<evidence type="ECO:0000313" key="2">
    <source>
        <dbReference type="Proteomes" id="UP001257739"/>
    </source>
</evidence>
<accession>A0ABU1UKS7</accession>
<protein>
    <submittedName>
        <fullName evidence="1">SAM-dependent methyltransferase</fullName>
    </submittedName>
</protein>